<proteinExistence type="predicted"/>
<keyword evidence="1" id="KW-0732">Signal</keyword>
<evidence type="ECO:0000313" key="2">
    <source>
        <dbReference type="EMBL" id="GLB42193.1"/>
    </source>
</evidence>
<evidence type="ECO:0000256" key="1">
    <source>
        <dbReference type="SAM" id="SignalP"/>
    </source>
</evidence>
<gene>
    <name evidence="2" type="ORF">LshimejAT787_1102080</name>
</gene>
<dbReference type="EMBL" id="BRPK01000011">
    <property type="protein sequence ID" value="GLB42193.1"/>
    <property type="molecule type" value="Genomic_DNA"/>
</dbReference>
<evidence type="ECO:0008006" key="4">
    <source>
        <dbReference type="Google" id="ProtNLM"/>
    </source>
</evidence>
<dbReference type="OrthoDB" id="1859733at2759"/>
<dbReference type="Pfam" id="PF11937">
    <property type="entry name" value="DUF3455"/>
    <property type="match status" value="1"/>
</dbReference>
<protein>
    <recommendedName>
        <fullName evidence="4">Malate dehydrogenase</fullName>
    </recommendedName>
</protein>
<feature type="chain" id="PRO_5040479895" description="Malate dehydrogenase" evidence="1">
    <location>
        <begin position="18"/>
        <end position="231"/>
    </location>
</feature>
<dbReference type="PANTHER" id="PTHR35567">
    <property type="entry name" value="MALATE DEHYDROGENASE (AFU_ORTHOLOGUE AFUA_2G13800)"/>
    <property type="match status" value="1"/>
</dbReference>
<sequence length="231" mass="24133">MLATTLISLALASCALAAPSVESKKRASCDISKATIAYPQGQSLPAPTHTPSYIAIALGTQNYTCSSAGTYTNVGALAELFDIACLYNTPVFANIQDSVYDLWKFMPPAISAQSVITSLHGSSSPAILGQHYYVTNPVTGTGASPKWDFTSQGATKGNVDAYVVAAKSAGITAPTGKQDVDWVQLKAVTGKLAAEIYRVDTRGGQPPATCTPGESTVVKYVAKYWLLGSSL</sequence>
<name>A0A9P3PUE1_LYOSH</name>
<feature type="signal peptide" evidence="1">
    <location>
        <begin position="1"/>
        <end position="17"/>
    </location>
</feature>
<dbReference type="AlphaFoldDB" id="A0A9P3PUE1"/>
<dbReference type="Proteomes" id="UP001063166">
    <property type="component" value="Unassembled WGS sequence"/>
</dbReference>
<keyword evidence="3" id="KW-1185">Reference proteome</keyword>
<comment type="caution">
    <text evidence="2">The sequence shown here is derived from an EMBL/GenBank/DDBJ whole genome shotgun (WGS) entry which is preliminary data.</text>
</comment>
<accession>A0A9P3PUE1</accession>
<dbReference type="PANTHER" id="PTHR35567:SF1">
    <property type="entry name" value="CONSERVED FUNGAL PROTEIN (AFU_ORTHOLOGUE AFUA_1G14230)"/>
    <property type="match status" value="1"/>
</dbReference>
<reference evidence="2" key="1">
    <citation type="submission" date="2022-07" db="EMBL/GenBank/DDBJ databases">
        <title>The genome of Lyophyllum shimeji provides insight into the initial evolution of ectomycorrhizal fungal genome.</title>
        <authorList>
            <person name="Kobayashi Y."/>
            <person name="Shibata T."/>
            <person name="Hirakawa H."/>
            <person name="Shigenobu S."/>
            <person name="Nishiyama T."/>
            <person name="Yamada A."/>
            <person name="Hasebe M."/>
            <person name="Kawaguchi M."/>
        </authorList>
    </citation>
    <scope>NUCLEOTIDE SEQUENCE</scope>
    <source>
        <strain evidence="2">AT787</strain>
    </source>
</reference>
<evidence type="ECO:0000313" key="3">
    <source>
        <dbReference type="Proteomes" id="UP001063166"/>
    </source>
</evidence>
<dbReference type="InterPro" id="IPR021851">
    <property type="entry name" value="DUF3455"/>
</dbReference>
<organism evidence="2 3">
    <name type="scientific">Lyophyllum shimeji</name>
    <name type="common">Hon-shimeji</name>
    <name type="synonym">Tricholoma shimeji</name>
    <dbReference type="NCBI Taxonomy" id="47721"/>
    <lineage>
        <taxon>Eukaryota</taxon>
        <taxon>Fungi</taxon>
        <taxon>Dikarya</taxon>
        <taxon>Basidiomycota</taxon>
        <taxon>Agaricomycotina</taxon>
        <taxon>Agaricomycetes</taxon>
        <taxon>Agaricomycetidae</taxon>
        <taxon>Agaricales</taxon>
        <taxon>Tricholomatineae</taxon>
        <taxon>Lyophyllaceae</taxon>
        <taxon>Lyophyllum</taxon>
    </lineage>
</organism>